<name>A0A368XPG9_MARNT</name>
<dbReference type="EMBL" id="QPJI01000005">
    <property type="protein sequence ID" value="RCW69910.1"/>
    <property type="molecule type" value="Genomic_DNA"/>
</dbReference>
<comment type="PTM">
    <text evidence="7">Binds 1 heme group per subunit.</text>
</comment>
<evidence type="ECO:0000313" key="12">
    <source>
        <dbReference type="EMBL" id="RCW69910.1"/>
    </source>
</evidence>
<dbReference type="PROSITE" id="PS51009">
    <property type="entry name" value="CYTCII"/>
    <property type="match status" value="1"/>
</dbReference>
<dbReference type="EMBL" id="WBMP01000001">
    <property type="protein sequence ID" value="KAE8547543.1"/>
    <property type="molecule type" value="Genomic_DNA"/>
</dbReference>
<feature type="binding site" description="axial binding residue" evidence="6">
    <location>
        <position position="147"/>
    </location>
    <ligand>
        <name>heme c</name>
        <dbReference type="ChEBI" id="CHEBI:61717"/>
    </ligand>
    <ligandPart>
        <name>Fe</name>
        <dbReference type="ChEBI" id="CHEBI:18248"/>
    </ligandPart>
</feature>
<keyword evidence="8" id="KW-0732">Signal</keyword>
<dbReference type="InterPro" id="IPR015984">
    <property type="entry name" value="Cyt_c_prime_subgr"/>
</dbReference>
<dbReference type="OMA" id="SWNMGKI"/>
<keyword evidence="5 6" id="KW-0408">Iron</keyword>
<evidence type="ECO:0000256" key="3">
    <source>
        <dbReference type="ARBA" id="ARBA00022723"/>
    </source>
</evidence>
<evidence type="ECO:0000313" key="11">
    <source>
        <dbReference type="EMBL" id="RCW35561.1"/>
    </source>
</evidence>
<dbReference type="PRINTS" id="PR00608">
    <property type="entry name" value="CYTCHROMECII"/>
</dbReference>
<keyword evidence="2 7" id="KW-0349">Heme</keyword>
<evidence type="ECO:0000256" key="8">
    <source>
        <dbReference type="SAM" id="SignalP"/>
    </source>
</evidence>
<gene>
    <name evidence="11" type="ORF">DET51_104179</name>
    <name evidence="12" type="ORF">DET61_10571</name>
    <name evidence="10" type="ORF">DET64_104179</name>
    <name evidence="9" type="ORF">F6453_0435</name>
</gene>
<evidence type="ECO:0000256" key="4">
    <source>
        <dbReference type="ARBA" id="ARBA00022982"/>
    </source>
</evidence>
<feature type="binding site" description="covalent" evidence="7">
    <location>
        <position position="146"/>
    </location>
    <ligand>
        <name>heme c</name>
        <dbReference type="ChEBI" id="CHEBI:61717"/>
    </ligand>
</feature>
<keyword evidence="3 6" id="KW-0479">Metal-binding</keyword>
<dbReference type="AlphaFoldDB" id="A0A368XPG9"/>
<dbReference type="GO" id="GO:0020037">
    <property type="term" value="F:heme binding"/>
    <property type="evidence" value="ECO:0007669"/>
    <property type="project" value="InterPro"/>
</dbReference>
<dbReference type="Gene3D" id="1.20.120.10">
    <property type="entry name" value="Cytochrome c/b562"/>
    <property type="match status" value="1"/>
</dbReference>
<dbReference type="GO" id="GO:0005506">
    <property type="term" value="F:iron ion binding"/>
    <property type="evidence" value="ECO:0007669"/>
    <property type="project" value="InterPro"/>
</dbReference>
<dbReference type="RefSeq" id="WP_011783880.1">
    <property type="nucleotide sequence ID" value="NZ_CAJXYA010000184.1"/>
</dbReference>
<evidence type="ECO:0000256" key="2">
    <source>
        <dbReference type="ARBA" id="ARBA00022617"/>
    </source>
</evidence>
<feature type="chain" id="PRO_5044585149" evidence="8">
    <location>
        <begin position="22"/>
        <end position="153"/>
    </location>
</feature>
<evidence type="ECO:0000313" key="13">
    <source>
        <dbReference type="Proteomes" id="UP000252795"/>
    </source>
</evidence>
<dbReference type="Proteomes" id="UP000253647">
    <property type="component" value="Unassembled WGS sequence"/>
</dbReference>
<evidence type="ECO:0000313" key="9">
    <source>
        <dbReference type="EMBL" id="KAE8547543.1"/>
    </source>
</evidence>
<dbReference type="InterPro" id="IPR010980">
    <property type="entry name" value="Cyt_c/b562"/>
</dbReference>
<accession>A0A368XPG9</accession>
<dbReference type="EMBL" id="QNSA01000004">
    <property type="protein sequence ID" value="RBP75030.1"/>
    <property type="molecule type" value="Genomic_DNA"/>
</dbReference>
<protein>
    <submittedName>
        <fullName evidence="12">Cytochrome c556</fullName>
    </submittedName>
    <submittedName>
        <fullName evidence="9">Putative c'cytochrome</fullName>
    </submittedName>
</protein>
<evidence type="ECO:0000313" key="10">
    <source>
        <dbReference type="EMBL" id="RBP75030.1"/>
    </source>
</evidence>
<evidence type="ECO:0000256" key="5">
    <source>
        <dbReference type="ARBA" id="ARBA00023004"/>
    </source>
</evidence>
<dbReference type="SUPFAM" id="SSF47175">
    <property type="entry name" value="Cytochromes"/>
    <property type="match status" value="1"/>
</dbReference>
<dbReference type="GO" id="GO:0022900">
    <property type="term" value="P:electron transport chain"/>
    <property type="evidence" value="ECO:0007669"/>
    <property type="project" value="InterPro"/>
</dbReference>
<evidence type="ECO:0000256" key="1">
    <source>
        <dbReference type="ARBA" id="ARBA00022448"/>
    </source>
</evidence>
<evidence type="ECO:0000256" key="7">
    <source>
        <dbReference type="PIRSR" id="PIRSR000027-2"/>
    </source>
</evidence>
<dbReference type="InterPro" id="IPR002321">
    <property type="entry name" value="Cyt_c_II"/>
</dbReference>
<feature type="binding site" description="covalent" evidence="7">
    <location>
        <position position="143"/>
    </location>
    <ligand>
        <name>heme c</name>
        <dbReference type="ChEBI" id="CHEBI:61717"/>
    </ligand>
</feature>
<proteinExistence type="predicted"/>
<organism evidence="12 15">
    <name type="scientific">Marinobacter nauticus</name>
    <name type="common">Marinobacter hydrocarbonoclasticus</name>
    <name type="synonym">Marinobacter aquaeolei</name>
    <dbReference type="NCBI Taxonomy" id="2743"/>
    <lineage>
        <taxon>Bacteria</taxon>
        <taxon>Pseudomonadati</taxon>
        <taxon>Pseudomonadota</taxon>
        <taxon>Gammaproteobacteria</taxon>
        <taxon>Pseudomonadales</taxon>
        <taxon>Marinobacteraceae</taxon>
        <taxon>Marinobacter</taxon>
    </lineage>
</organism>
<reference evidence="9 16" key="2">
    <citation type="submission" date="2019-10" db="EMBL/GenBank/DDBJ databases">
        <title>Draft genome sequence of Marinobacter hydrocarbonoclasticus NCT7M from the microbiome of the marine copepod.</title>
        <authorList>
            <person name="Nuttall R."/>
            <person name="Sharma G."/>
            <person name="Moisander P."/>
        </authorList>
    </citation>
    <scope>NUCLEOTIDE SEQUENCE [LARGE SCALE GENOMIC DNA]</scope>
    <source>
        <strain evidence="9 16">NCT7M</strain>
    </source>
</reference>
<comment type="caution">
    <text evidence="12">The sequence shown here is derived from an EMBL/GenBank/DDBJ whole genome shotgun (WGS) entry which is preliminary data.</text>
</comment>
<keyword evidence="4" id="KW-0249">Electron transport</keyword>
<dbReference type="PIRSF" id="PIRSF000027">
    <property type="entry name" value="Cytc_c_prime"/>
    <property type="match status" value="1"/>
</dbReference>
<dbReference type="Proteomes" id="UP000252795">
    <property type="component" value="Unassembled WGS sequence"/>
</dbReference>
<reference evidence="13 15" key="1">
    <citation type="submission" date="2018-07" db="EMBL/GenBank/DDBJ databases">
        <title>Freshwater and sediment microbial communities from various areas in North America, analyzing microbe dynamics in response to fracking.</title>
        <authorList>
            <person name="Lamendella R."/>
        </authorList>
    </citation>
    <scope>NUCLEOTIDE SEQUENCE [LARGE SCALE GENOMIC DNA]</scope>
    <source>
        <strain evidence="12 15">105B</strain>
        <strain evidence="11 13">114E</strain>
        <strain evidence="10 14">114E_o</strain>
    </source>
</reference>
<dbReference type="Pfam" id="PF01322">
    <property type="entry name" value="Cytochrom_C_2"/>
    <property type="match status" value="1"/>
</dbReference>
<keyword evidence="14" id="KW-1185">Reference proteome</keyword>
<dbReference type="Proteomes" id="UP000469950">
    <property type="component" value="Unassembled WGS sequence"/>
</dbReference>
<evidence type="ECO:0000313" key="15">
    <source>
        <dbReference type="Proteomes" id="UP000253647"/>
    </source>
</evidence>
<feature type="signal peptide" evidence="8">
    <location>
        <begin position="1"/>
        <end position="21"/>
    </location>
</feature>
<dbReference type="GO" id="GO:0042597">
    <property type="term" value="C:periplasmic space"/>
    <property type="evidence" value="ECO:0007669"/>
    <property type="project" value="InterPro"/>
</dbReference>
<keyword evidence="1" id="KW-0813">Transport</keyword>
<dbReference type="EMBL" id="QPJB01000004">
    <property type="protein sequence ID" value="RCW35561.1"/>
    <property type="molecule type" value="Genomic_DNA"/>
</dbReference>
<evidence type="ECO:0000313" key="14">
    <source>
        <dbReference type="Proteomes" id="UP000253065"/>
    </source>
</evidence>
<dbReference type="InterPro" id="IPR012127">
    <property type="entry name" value="Cyt_c_prime"/>
</dbReference>
<dbReference type="Proteomes" id="UP000253065">
    <property type="component" value="Unassembled WGS sequence"/>
</dbReference>
<evidence type="ECO:0000313" key="16">
    <source>
        <dbReference type="Proteomes" id="UP000469950"/>
    </source>
</evidence>
<sequence length="153" mass="16448">MNKRFVSVAVLAAAISTPTVAQMSVEDQIETRQAAYQFASWNMGKIKAQTVDGSAAFDQNQVAAAAKAIAAVANSGMSVLYSRDSANDRAENTRLKPNFFEEPMKVQEIAVSFVREANALQELAAAGDQAAIARQFAKVGETCKACHDNFRAK</sequence>
<evidence type="ECO:0000256" key="6">
    <source>
        <dbReference type="PIRSR" id="PIRSR000027-1"/>
    </source>
</evidence>
<dbReference type="GO" id="GO:0009055">
    <property type="term" value="F:electron transfer activity"/>
    <property type="evidence" value="ECO:0007669"/>
    <property type="project" value="InterPro"/>
</dbReference>